<keyword evidence="9 11" id="KW-0648">Protein biosynthesis</keyword>
<evidence type="ECO:0000256" key="5">
    <source>
        <dbReference type="ARBA" id="ARBA00022741"/>
    </source>
</evidence>
<keyword evidence="14" id="KW-1185">Reference proteome</keyword>
<dbReference type="Gene3D" id="3.10.310.40">
    <property type="match status" value="1"/>
</dbReference>
<dbReference type="Gene3D" id="3.30.980.10">
    <property type="entry name" value="Threonyl-trna Synthetase, Chain A, domain 2"/>
    <property type="match status" value="1"/>
</dbReference>
<evidence type="ECO:0000313" key="13">
    <source>
        <dbReference type="EMBL" id="MCD8739604.1"/>
    </source>
</evidence>
<comment type="caution">
    <text evidence="13">The sequence shown here is derived from an EMBL/GenBank/DDBJ whole genome shotgun (WGS) entry which is preliminary data.</text>
</comment>
<dbReference type="Gene3D" id="3.30.930.10">
    <property type="entry name" value="Bira Bifunctional Protein, Domain 2"/>
    <property type="match status" value="1"/>
</dbReference>
<evidence type="ECO:0000256" key="7">
    <source>
        <dbReference type="ARBA" id="ARBA00022840"/>
    </source>
</evidence>
<dbReference type="Pfam" id="PF01411">
    <property type="entry name" value="tRNA-synt_2c"/>
    <property type="match status" value="2"/>
</dbReference>
<dbReference type="HAMAP" id="MF_00036_B">
    <property type="entry name" value="Ala_tRNA_synth_B"/>
    <property type="match status" value="1"/>
</dbReference>
<dbReference type="InterPro" id="IPR023033">
    <property type="entry name" value="Ala_tRNA_ligase_euk/bac"/>
</dbReference>
<comment type="cofactor">
    <cofactor evidence="11">
        <name>Zn(2+)</name>
        <dbReference type="ChEBI" id="CHEBI:29105"/>
    </cofactor>
    <text evidence="11">Binds 1 zinc ion per subunit.</text>
</comment>
<dbReference type="PANTHER" id="PTHR11777:SF9">
    <property type="entry name" value="ALANINE--TRNA LIGASE, CYTOPLASMIC"/>
    <property type="match status" value="1"/>
</dbReference>
<dbReference type="InterPro" id="IPR002318">
    <property type="entry name" value="Ala-tRNA-lgiase_IIc"/>
</dbReference>
<sequence length="933" mass="103751">MTANEIRKAFLDFFASKGHTIVPSAPIVVKNDPTLMFTNAGMNQFKDIFLGEAPAKSSRVVDTQRCLRVSGKHNDLEEVGIDTYHHTMFEMLGNWSFGDYFKKDAIAWSWELLTEVYKLPKDRLYVTYFEGDAKEGLETDTETLELWKRYVDESHILPGNKKDNFWEMGETGPCGPCSEIHFDSRPDSERAEVDGAKLVNADHDQVIEIWNNVFMQFNRLKDGSLQQLPAKHVDTGMGFERLVRVLQGKTSNYDTDIFQPLIQFIAEKSGKQYNAAAKPGQDGWNEAVAMRVLADHIRAISFAIADGQLPSNNKAGYVIRRILRRAVRYSYQYLGFKDPFINQLVLILAEQFKGVFDELWEQKDFVQKVITEEEVSFLRTLDNGINIFENEIFKEIREAVTTISKYAKENNVSPFVLSIAKSFDEIDLNRAKEAETKLSQITEALKEIGKTAEVKGDIAFKLQDTFGFPLDLTELMAREKGFQVDMIGFNKALEQQKSRSRAATAIDTGDWIVLKQDDAVEFVGYDETEAVAHVVKYRKVTAKGKEQYQIVLDKTPFYAESGGQVGDKGELVFPDGEIVYVTDTKKENGLTVHFTDSLPEGISDALTAIVEPALRHSSESNHSATHLLHAALKQVLGTHVNQKGSLVNADYLRFDFSHFAKVTDEEIAQIEAIVNAKIRENISLKEERNVPYQQALSSGVTALFGEKYGDFVRVITFDDDFSKELCGGTHVKATGQIGFFKITSESAVAAGVRRIEAITGIAAENYINAQSLLINQLKELLKNPKDITKSIESLINENAGLKKELEKSVLEKAAGLKDDLAKTAENINGINFIAQKVALPNADAIKNLAYSLKDIVGDLFLVLAADIDGKPSLTVMIAENLVKDKGLNAGTIVRELAKEIQGGGGGQPFYATAGGKDVSGIDRALEKAKSFVA</sequence>
<comment type="function">
    <text evidence="11">Catalyzes the attachment of alanine to tRNA(Ala) in a two-step reaction: alanine is first activated by ATP to form Ala-AMP and then transferred to the acceptor end of tRNA(Ala). Also edits incorrectly charged Ser-tRNA(Ala) and Gly-tRNA(Ala) via its editing domain.</text>
</comment>
<name>A0ABS8U109_9SPHI</name>
<feature type="binding site" evidence="11">
    <location>
        <position position="726"/>
    </location>
    <ligand>
        <name>Zn(2+)</name>
        <dbReference type="ChEBI" id="CHEBI:29105"/>
    </ligand>
</feature>
<dbReference type="SMART" id="SM00863">
    <property type="entry name" value="tRNA_SAD"/>
    <property type="match status" value="1"/>
</dbReference>
<dbReference type="InterPro" id="IPR003156">
    <property type="entry name" value="DHHA1_dom"/>
</dbReference>
<reference evidence="13 14" key="1">
    <citation type="submission" date="2021-12" db="EMBL/GenBank/DDBJ databases">
        <title>Mucilaginibacter roseus genome.</title>
        <authorList>
            <person name="Ferreira J.R."/>
            <person name="Newman J.D."/>
        </authorList>
    </citation>
    <scope>NUCLEOTIDE SEQUENCE [LARGE SCALE GENOMIC DNA]</scope>
    <source>
        <strain evidence="13 14">LMG 28454</strain>
    </source>
</reference>
<dbReference type="Gene3D" id="2.40.30.130">
    <property type="match status" value="1"/>
</dbReference>
<dbReference type="Pfam" id="PF02272">
    <property type="entry name" value="DHHA1"/>
    <property type="match status" value="1"/>
</dbReference>
<dbReference type="Gene3D" id="3.30.54.20">
    <property type="match status" value="1"/>
</dbReference>
<dbReference type="Pfam" id="PF07973">
    <property type="entry name" value="tRNA_SAD"/>
    <property type="match status" value="1"/>
</dbReference>
<organism evidence="13 14">
    <name type="scientific">Mucilaginibacter roseus</name>
    <dbReference type="NCBI Taxonomy" id="1528868"/>
    <lineage>
        <taxon>Bacteria</taxon>
        <taxon>Pseudomonadati</taxon>
        <taxon>Bacteroidota</taxon>
        <taxon>Sphingobacteriia</taxon>
        <taxon>Sphingobacteriales</taxon>
        <taxon>Sphingobacteriaceae</taxon>
        <taxon>Mucilaginibacter</taxon>
    </lineage>
</organism>
<feature type="binding site" evidence="11">
    <location>
        <position position="626"/>
    </location>
    <ligand>
        <name>Zn(2+)</name>
        <dbReference type="ChEBI" id="CHEBI:29105"/>
    </ligand>
</feature>
<gene>
    <name evidence="11 13" type="primary">alaS</name>
    <name evidence="13" type="ORF">LT679_03230</name>
</gene>
<evidence type="ECO:0000256" key="2">
    <source>
        <dbReference type="ARBA" id="ARBA00022555"/>
    </source>
</evidence>
<comment type="catalytic activity">
    <reaction evidence="11">
        <text>tRNA(Ala) + L-alanine + ATP = L-alanyl-tRNA(Ala) + AMP + diphosphate</text>
        <dbReference type="Rhea" id="RHEA:12540"/>
        <dbReference type="Rhea" id="RHEA-COMP:9657"/>
        <dbReference type="Rhea" id="RHEA-COMP:9923"/>
        <dbReference type="ChEBI" id="CHEBI:30616"/>
        <dbReference type="ChEBI" id="CHEBI:33019"/>
        <dbReference type="ChEBI" id="CHEBI:57972"/>
        <dbReference type="ChEBI" id="CHEBI:78442"/>
        <dbReference type="ChEBI" id="CHEBI:78497"/>
        <dbReference type="ChEBI" id="CHEBI:456215"/>
        <dbReference type="EC" id="6.1.1.7"/>
    </reaction>
</comment>
<keyword evidence="7 11" id="KW-0067">ATP-binding</keyword>
<comment type="subcellular location">
    <subcellularLocation>
        <location evidence="11">Cytoplasm</location>
    </subcellularLocation>
</comment>
<dbReference type="PANTHER" id="PTHR11777">
    <property type="entry name" value="ALANYL-TRNA SYNTHETASE"/>
    <property type="match status" value="1"/>
</dbReference>
<dbReference type="InterPro" id="IPR012947">
    <property type="entry name" value="tRNA_SAD"/>
</dbReference>
<dbReference type="SUPFAM" id="SSF101353">
    <property type="entry name" value="Putative anticodon-binding domain of alanyl-tRNA synthetase (AlaRS)"/>
    <property type="match status" value="1"/>
</dbReference>
<evidence type="ECO:0000256" key="10">
    <source>
        <dbReference type="ARBA" id="ARBA00023146"/>
    </source>
</evidence>
<dbReference type="CDD" id="cd00673">
    <property type="entry name" value="AlaRS_core"/>
    <property type="match status" value="1"/>
</dbReference>
<dbReference type="InterPro" id="IPR009000">
    <property type="entry name" value="Transl_B-barrel_sf"/>
</dbReference>
<evidence type="ECO:0000256" key="9">
    <source>
        <dbReference type="ARBA" id="ARBA00022917"/>
    </source>
</evidence>
<evidence type="ECO:0000256" key="6">
    <source>
        <dbReference type="ARBA" id="ARBA00022833"/>
    </source>
</evidence>
<dbReference type="SUPFAM" id="SSF55186">
    <property type="entry name" value="ThrRS/AlaRS common domain"/>
    <property type="match status" value="1"/>
</dbReference>
<dbReference type="PRINTS" id="PR00980">
    <property type="entry name" value="TRNASYNTHALA"/>
</dbReference>
<evidence type="ECO:0000313" key="14">
    <source>
        <dbReference type="Proteomes" id="UP001199919"/>
    </source>
</evidence>
<keyword evidence="3 11" id="KW-0436">Ligase</keyword>
<feature type="binding site" evidence="11">
    <location>
        <position position="730"/>
    </location>
    <ligand>
        <name>Zn(2+)</name>
        <dbReference type="ChEBI" id="CHEBI:29105"/>
    </ligand>
</feature>
<dbReference type="InterPro" id="IPR050058">
    <property type="entry name" value="Ala-tRNA_ligase"/>
</dbReference>
<evidence type="ECO:0000256" key="8">
    <source>
        <dbReference type="ARBA" id="ARBA00022884"/>
    </source>
</evidence>
<comment type="domain">
    <text evidence="11">Consists of three domains; the N-terminal catalytic domain, the editing domain and the C-terminal C-Ala domain. The editing domain removes incorrectly charged amino acids, while the C-Ala domain, along with tRNA(Ala), serves as a bridge to cooperatively bring together the editing and aminoacylation centers thus stimulating deacylation of misacylated tRNAs.</text>
</comment>
<dbReference type="EC" id="6.1.1.7" evidence="11"/>
<dbReference type="InterPro" id="IPR045864">
    <property type="entry name" value="aa-tRNA-synth_II/BPL/LPL"/>
</dbReference>
<keyword evidence="10 11" id="KW-0030">Aminoacyl-tRNA synthetase</keyword>
<dbReference type="Proteomes" id="UP001199919">
    <property type="component" value="Unassembled WGS sequence"/>
</dbReference>
<keyword evidence="6 11" id="KW-0862">Zinc</keyword>
<dbReference type="InterPro" id="IPR018163">
    <property type="entry name" value="Thr/Ala-tRNA-synth_IIc_edit"/>
</dbReference>
<evidence type="ECO:0000259" key="12">
    <source>
        <dbReference type="PROSITE" id="PS50860"/>
    </source>
</evidence>
<feature type="binding site" evidence="11">
    <location>
        <position position="622"/>
    </location>
    <ligand>
        <name>Zn(2+)</name>
        <dbReference type="ChEBI" id="CHEBI:29105"/>
    </ligand>
</feature>
<evidence type="ECO:0000256" key="3">
    <source>
        <dbReference type="ARBA" id="ARBA00022598"/>
    </source>
</evidence>
<dbReference type="SUPFAM" id="SSF55681">
    <property type="entry name" value="Class II aaRS and biotin synthetases"/>
    <property type="match status" value="1"/>
</dbReference>
<dbReference type="GO" id="GO:0004813">
    <property type="term" value="F:alanine-tRNA ligase activity"/>
    <property type="evidence" value="ECO:0007669"/>
    <property type="project" value="UniProtKB-EC"/>
</dbReference>
<dbReference type="InterPro" id="IPR018164">
    <property type="entry name" value="Ala-tRNA-synth_IIc_N"/>
</dbReference>
<accession>A0ABS8U109</accession>
<dbReference type="PROSITE" id="PS50860">
    <property type="entry name" value="AA_TRNA_LIGASE_II_ALA"/>
    <property type="match status" value="1"/>
</dbReference>
<protein>
    <recommendedName>
        <fullName evidence="11">Alanine--tRNA ligase</fullName>
        <ecNumber evidence="11">6.1.1.7</ecNumber>
    </recommendedName>
    <alternativeName>
        <fullName evidence="11">Alanyl-tRNA synthetase</fullName>
        <shortName evidence="11">AlaRS</shortName>
    </alternativeName>
</protein>
<evidence type="ECO:0000256" key="4">
    <source>
        <dbReference type="ARBA" id="ARBA00022723"/>
    </source>
</evidence>
<evidence type="ECO:0000256" key="1">
    <source>
        <dbReference type="ARBA" id="ARBA00008226"/>
    </source>
</evidence>
<comment type="similarity">
    <text evidence="1 11">Belongs to the class-II aminoacyl-tRNA synthetase family.</text>
</comment>
<dbReference type="SUPFAM" id="SSF50447">
    <property type="entry name" value="Translation proteins"/>
    <property type="match status" value="1"/>
</dbReference>
<keyword evidence="5 11" id="KW-0547">Nucleotide-binding</keyword>
<keyword evidence="2 11" id="KW-0820">tRNA-binding</keyword>
<dbReference type="RefSeq" id="WP_232176053.1">
    <property type="nucleotide sequence ID" value="NZ_JAJPWV010000001.1"/>
</dbReference>
<dbReference type="InterPro" id="IPR018162">
    <property type="entry name" value="Ala-tRNA-ligase_IIc_anticod-bd"/>
</dbReference>
<dbReference type="InterPro" id="IPR018165">
    <property type="entry name" value="Ala-tRNA-synth_IIc_core"/>
</dbReference>
<dbReference type="EMBL" id="JAJPWV010000001">
    <property type="protein sequence ID" value="MCD8739604.1"/>
    <property type="molecule type" value="Genomic_DNA"/>
</dbReference>
<evidence type="ECO:0000256" key="11">
    <source>
        <dbReference type="HAMAP-Rule" id="MF_00036"/>
    </source>
</evidence>
<keyword evidence="11" id="KW-0963">Cytoplasm</keyword>
<keyword evidence="8 11" id="KW-0694">RNA-binding</keyword>
<proteinExistence type="inferred from homology"/>
<dbReference type="NCBIfam" id="TIGR00344">
    <property type="entry name" value="alaS"/>
    <property type="match status" value="1"/>
</dbReference>
<keyword evidence="4 11" id="KW-0479">Metal-binding</keyword>
<feature type="domain" description="Alanyl-transfer RNA synthetases family profile" evidence="12">
    <location>
        <begin position="1"/>
        <end position="769"/>
    </location>
</feature>